<protein>
    <submittedName>
        <fullName evidence="1">42471_t:CDS:1</fullName>
    </submittedName>
</protein>
<evidence type="ECO:0000313" key="2">
    <source>
        <dbReference type="Proteomes" id="UP000789901"/>
    </source>
</evidence>
<dbReference type="Proteomes" id="UP000789901">
    <property type="component" value="Unassembled WGS sequence"/>
</dbReference>
<comment type="caution">
    <text evidence="1">The sequence shown here is derived from an EMBL/GenBank/DDBJ whole genome shotgun (WGS) entry which is preliminary data.</text>
</comment>
<organism evidence="1 2">
    <name type="scientific">Gigaspora margarita</name>
    <dbReference type="NCBI Taxonomy" id="4874"/>
    <lineage>
        <taxon>Eukaryota</taxon>
        <taxon>Fungi</taxon>
        <taxon>Fungi incertae sedis</taxon>
        <taxon>Mucoromycota</taxon>
        <taxon>Glomeromycotina</taxon>
        <taxon>Glomeromycetes</taxon>
        <taxon>Diversisporales</taxon>
        <taxon>Gigasporaceae</taxon>
        <taxon>Gigaspora</taxon>
    </lineage>
</organism>
<gene>
    <name evidence="1" type="ORF">GMARGA_LOCUS24021</name>
</gene>
<accession>A0ABN7VXW2</accession>
<dbReference type="EMBL" id="CAJVQB010024888">
    <property type="protein sequence ID" value="CAG8805130.1"/>
    <property type="molecule type" value="Genomic_DNA"/>
</dbReference>
<keyword evidence="2" id="KW-1185">Reference proteome</keyword>
<name>A0ABN7VXW2_GIGMA</name>
<feature type="non-terminal residue" evidence="1">
    <location>
        <position position="1"/>
    </location>
</feature>
<reference evidence="1 2" key="1">
    <citation type="submission" date="2021-06" db="EMBL/GenBank/DDBJ databases">
        <authorList>
            <person name="Kallberg Y."/>
            <person name="Tangrot J."/>
            <person name="Rosling A."/>
        </authorList>
    </citation>
    <scope>NUCLEOTIDE SEQUENCE [LARGE SCALE GENOMIC DNA]</scope>
    <source>
        <strain evidence="1 2">120-4 pot B 10/14</strain>
    </source>
</reference>
<evidence type="ECO:0000313" key="1">
    <source>
        <dbReference type="EMBL" id="CAG8805130.1"/>
    </source>
</evidence>
<proteinExistence type="predicted"/>
<sequence length="73" mass="8545">EYRKYKKNKIALSESSALYNSTNLSNNTFINSKQTQEESSDLDDIETDTHIADLETLLQRKKIKKFQFRIAMV</sequence>